<reference evidence="3" key="1">
    <citation type="journal article" date="2017" name="Nat. Commun.">
        <title>The asparagus genome sheds light on the origin and evolution of a young Y chromosome.</title>
        <authorList>
            <person name="Harkess A."/>
            <person name="Zhou J."/>
            <person name="Xu C."/>
            <person name="Bowers J.E."/>
            <person name="Van der Hulst R."/>
            <person name="Ayyampalayam S."/>
            <person name="Mercati F."/>
            <person name="Riccardi P."/>
            <person name="McKain M.R."/>
            <person name="Kakrana A."/>
            <person name="Tang H."/>
            <person name="Ray J."/>
            <person name="Groenendijk J."/>
            <person name="Arikit S."/>
            <person name="Mathioni S.M."/>
            <person name="Nakano M."/>
            <person name="Shan H."/>
            <person name="Telgmann-Rauber A."/>
            <person name="Kanno A."/>
            <person name="Yue Z."/>
            <person name="Chen H."/>
            <person name="Li W."/>
            <person name="Chen Y."/>
            <person name="Xu X."/>
            <person name="Zhang Y."/>
            <person name="Luo S."/>
            <person name="Chen H."/>
            <person name="Gao J."/>
            <person name="Mao Z."/>
            <person name="Pires J.C."/>
            <person name="Luo M."/>
            <person name="Kudrna D."/>
            <person name="Wing R.A."/>
            <person name="Meyers B.C."/>
            <person name="Yi K."/>
            <person name="Kong H."/>
            <person name="Lavrijsen P."/>
            <person name="Sunseri F."/>
            <person name="Falavigna A."/>
            <person name="Ye Y."/>
            <person name="Leebens-Mack J.H."/>
            <person name="Chen G."/>
        </authorList>
    </citation>
    <scope>NUCLEOTIDE SEQUENCE [LARGE SCALE GENOMIC DNA]</scope>
    <source>
        <strain evidence="3">cv. DH0086</strain>
    </source>
</reference>
<feature type="region of interest" description="Disordered" evidence="1">
    <location>
        <begin position="513"/>
        <end position="532"/>
    </location>
</feature>
<feature type="region of interest" description="Disordered" evidence="1">
    <location>
        <begin position="1"/>
        <end position="29"/>
    </location>
</feature>
<dbReference type="Gramene" id="ONK74236">
    <property type="protein sequence ID" value="ONK74236"/>
    <property type="gene ID" value="A4U43_C03F4190"/>
</dbReference>
<dbReference type="AlphaFoldDB" id="A0A5P1F784"/>
<feature type="region of interest" description="Disordered" evidence="1">
    <location>
        <begin position="89"/>
        <end position="111"/>
    </location>
</feature>
<proteinExistence type="predicted"/>
<dbReference type="PANTHER" id="PTHR33416:SF20">
    <property type="entry name" value="NUCLEAR PORE COMPLEX PROTEIN NUP1"/>
    <property type="match status" value="1"/>
</dbReference>
<feature type="compositionally biased region" description="Polar residues" evidence="1">
    <location>
        <begin position="1"/>
        <end position="20"/>
    </location>
</feature>
<dbReference type="GO" id="GO:0005635">
    <property type="term" value="C:nuclear envelope"/>
    <property type="evidence" value="ECO:0007669"/>
    <property type="project" value="TreeGrafter"/>
</dbReference>
<evidence type="ECO:0000313" key="2">
    <source>
        <dbReference type="EMBL" id="ONK74236.1"/>
    </source>
</evidence>
<protein>
    <submittedName>
        <fullName evidence="2">Uncharacterized protein</fullName>
    </submittedName>
</protein>
<feature type="region of interest" description="Disordered" evidence="1">
    <location>
        <begin position="380"/>
        <end position="404"/>
    </location>
</feature>
<sequence>MDSRPLKTSSVGSQVFQEDSNLPRVPSTSKRLDLSVAPRSVICFSGIPEQPEHGYRIAKPPGRSAIYRMSRSPYFKAGDLSRDGYSSLSSSQWTPSSMKSGGKQVLKRGSSALDGDLGSFGPIRRIRQKSNLMSPLKGPRLTLSEHFLSSPSTPLFKNVSEGSMSIQRPLVVNDQKSDGTGLKAVENGISRPTMLSSQSSETAKKLFQQLDKLVPSPKEKSSEPKIIAQSESPSKVTLDVLHGSALSKMENLISSKSFTAAHQPNAGSSLSQKLDLVTENGPLKSVCLGGKSSSEAHGVSKPSKGGHEGLISESITVATSVEVPVPKKPSFQMSAPEESLELDDDDYKRKKFNSPLTTGNDDADTKMSKQINVISETAFSGNPIKTSSQSMPVSTSMPSSRKADKKALQPVVTEKNNGFAFPIVSDPCSQFQPPPTPTMPTPLLDRPDVPKEQTSPIFSFESKDANSSTISSTDVGVNVQPGAPSPFQFGGQQSPLPQNPSPFQPTGSVEFNAGGSFSLGGGGGDKSGRSMTLSSTHFRKHYEAAMIT</sequence>
<feature type="compositionally biased region" description="Polar residues" evidence="1">
    <location>
        <begin position="380"/>
        <end position="399"/>
    </location>
</feature>
<dbReference type="GO" id="GO:0071763">
    <property type="term" value="P:nuclear membrane organization"/>
    <property type="evidence" value="ECO:0007669"/>
    <property type="project" value="TreeGrafter"/>
</dbReference>
<keyword evidence="3" id="KW-1185">Reference proteome</keyword>
<dbReference type="EMBL" id="CM007383">
    <property type="protein sequence ID" value="ONK74236.1"/>
    <property type="molecule type" value="Genomic_DNA"/>
</dbReference>
<dbReference type="Proteomes" id="UP000243459">
    <property type="component" value="Chromosome 3"/>
</dbReference>
<accession>A0A5P1F784</accession>
<organism evidence="2 3">
    <name type="scientific">Asparagus officinalis</name>
    <name type="common">Garden asparagus</name>
    <dbReference type="NCBI Taxonomy" id="4686"/>
    <lineage>
        <taxon>Eukaryota</taxon>
        <taxon>Viridiplantae</taxon>
        <taxon>Streptophyta</taxon>
        <taxon>Embryophyta</taxon>
        <taxon>Tracheophyta</taxon>
        <taxon>Spermatophyta</taxon>
        <taxon>Magnoliopsida</taxon>
        <taxon>Liliopsida</taxon>
        <taxon>Asparagales</taxon>
        <taxon>Asparagaceae</taxon>
        <taxon>Asparagoideae</taxon>
        <taxon>Asparagus</taxon>
    </lineage>
</organism>
<feature type="region of interest" description="Disordered" evidence="1">
    <location>
        <begin position="289"/>
        <end position="309"/>
    </location>
</feature>
<gene>
    <name evidence="2" type="ORF">A4U43_C03F4190</name>
</gene>
<dbReference type="PANTHER" id="PTHR33416">
    <property type="entry name" value="NUCLEAR PORE COMPLEX PROTEIN NUP1"/>
    <property type="match status" value="1"/>
</dbReference>
<evidence type="ECO:0000256" key="1">
    <source>
        <dbReference type="SAM" id="MobiDB-lite"/>
    </source>
</evidence>
<evidence type="ECO:0000313" key="3">
    <source>
        <dbReference type="Proteomes" id="UP000243459"/>
    </source>
</evidence>
<name>A0A5P1F784_ASPOF</name>